<comment type="similarity">
    <text evidence="2">Belongs to the ATP12 family.</text>
</comment>
<evidence type="ECO:0000256" key="1">
    <source>
        <dbReference type="ARBA" id="ARBA00004173"/>
    </source>
</evidence>
<comment type="caution">
    <text evidence="6">The sequence shown here is derived from an EMBL/GenBank/DDBJ whole genome shotgun (WGS) entry which is preliminary data.</text>
</comment>
<evidence type="ECO:0000256" key="3">
    <source>
        <dbReference type="ARBA" id="ARBA00022946"/>
    </source>
</evidence>
<gene>
    <name evidence="6" type="ORF">B0H67DRAFT_638446</name>
</gene>
<evidence type="ECO:0000313" key="7">
    <source>
        <dbReference type="Proteomes" id="UP001172102"/>
    </source>
</evidence>
<dbReference type="Gene3D" id="1.10.3580.10">
    <property type="entry name" value="ATP12 ATPase"/>
    <property type="match status" value="1"/>
</dbReference>
<dbReference type="Pfam" id="PF07542">
    <property type="entry name" value="ATP12"/>
    <property type="match status" value="1"/>
</dbReference>
<dbReference type="Gene3D" id="3.30.2180.10">
    <property type="entry name" value="ATP12-like"/>
    <property type="match status" value="1"/>
</dbReference>
<evidence type="ECO:0000256" key="4">
    <source>
        <dbReference type="ARBA" id="ARBA00023128"/>
    </source>
</evidence>
<dbReference type="Proteomes" id="UP001172102">
    <property type="component" value="Unassembled WGS sequence"/>
</dbReference>
<sequence length="421" mass="45288">MASTARLCLLPLRPSTAPSSITTAAIRASLSSCRSRAHPSYAATRSIHRPSAQPAKVVPIYGTGPPPEPPTPSVEFVDAASRLARRKRQGEMLRQAKDERAAAKLRHSADAPGTKESALAGGKKTGLAKRFWKEVHVKEINGAYEIHLDARPLRRPNTKDPIRLPLSKPHLASALALEWDQLVSAQEGTKQHLIPLTSLVCRALDIADDDALHASSSPSQHPTALREGLAPSLLHYLDTDSLLCWAPPVDEDDLTSHASILNADGKSLRELQEAAAQPVVAFLTAHVWPGLSLVPVLDGTSIMPRQQAPGTREVVQGWVLGLTGWELAALERATLGGKSLLVAARLVAEWSEGPAGVVPVGEKHDFGVEQAALTASVEVDWQTGRWGEVEDTHDVEREDVRRQFGSVVLLLSGTGEVKPKL</sequence>
<evidence type="ECO:0000256" key="2">
    <source>
        <dbReference type="ARBA" id="ARBA00008231"/>
    </source>
</evidence>
<proteinExistence type="inferred from homology"/>
<dbReference type="AlphaFoldDB" id="A0AA40B9C2"/>
<name>A0AA40B9C2_9PEZI</name>
<keyword evidence="7" id="KW-1185">Reference proteome</keyword>
<accession>A0AA40B9C2</accession>
<dbReference type="InterPro" id="IPR042272">
    <property type="entry name" value="ATP12_ATP_synth-F1-assembly_N"/>
</dbReference>
<dbReference type="SUPFAM" id="SSF160909">
    <property type="entry name" value="ATP12-like"/>
    <property type="match status" value="1"/>
</dbReference>
<protein>
    <submittedName>
        <fullName evidence="6">Uncharacterized protein</fullName>
    </submittedName>
</protein>
<dbReference type="PANTHER" id="PTHR21013">
    <property type="entry name" value="ATP SYNTHASE MITOCHONDRIAL F1 COMPLEX ASSEMBLY FACTOR 2/ATP12 PROTEIN, MITOCHONDRIAL PRECURSOR"/>
    <property type="match status" value="1"/>
</dbReference>
<dbReference type="GO" id="GO:0033615">
    <property type="term" value="P:mitochondrial proton-transporting ATP synthase complex assembly"/>
    <property type="evidence" value="ECO:0007669"/>
    <property type="project" value="TreeGrafter"/>
</dbReference>
<keyword evidence="5" id="KW-0143">Chaperone</keyword>
<dbReference type="InterPro" id="IPR011419">
    <property type="entry name" value="ATP12_ATP_synth-F1-assembly"/>
</dbReference>
<evidence type="ECO:0000313" key="6">
    <source>
        <dbReference type="EMBL" id="KAK0729878.1"/>
    </source>
</evidence>
<keyword evidence="3" id="KW-0809">Transit peptide</keyword>
<evidence type="ECO:0000256" key="5">
    <source>
        <dbReference type="ARBA" id="ARBA00023186"/>
    </source>
</evidence>
<dbReference type="PANTHER" id="PTHR21013:SF10">
    <property type="entry name" value="ATP SYNTHASE MITOCHONDRIAL F1 COMPLEX ASSEMBLY FACTOR 2"/>
    <property type="match status" value="1"/>
</dbReference>
<dbReference type="GO" id="GO:0005739">
    <property type="term" value="C:mitochondrion"/>
    <property type="evidence" value="ECO:0007669"/>
    <property type="project" value="UniProtKB-SubCell"/>
</dbReference>
<dbReference type="InterPro" id="IPR023335">
    <property type="entry name" value="ATP12_ortho_dom_sf"/>
</dbReference>
<comment type="subcellular location">
    <subcellularLocation>
        <location evidence="1">Mitochondrion</location>
    </subcellularLocation>
</comment>
<organism evidence="6 7">
    <name type="scientific">Lasiosphaeris hirsuta</name>
    <dbReference type="NCBI Taxonomy" id="260670"/>
    <lineage>
        <taxon>Eukaryota</taxon>
        <taxon>Fungi</taxon>
        <taxon>Dikarya</taxon>
        <taxon>Ascomycota</taxon>
        <taxon>Pezizomycotina</taxon>
        <taxon>Sordariomycetes</taxon>
        <taxon>Sordariomycetidae</taxon>
        <taxon>Sordariales</taxon>
        <taxon>Lasiosphaeriaceae</taxon>
        <taxon>Lasiosphaeris</taxon>
    </lineage>
</organism>
<keyword evidence="4" id="KW-0496">Mitochondrion</keyword>
<dbReference type="EMBL" id="JAUKUA010000001">
    <property type="protein sequence ID" value="KAK0729878.1"/>
    <property type="molecule type" value="Genomic_DNA"/>
</dbReference>
<reference evidence="6" key="1">
    <citation type="submission" date="2023-06" db="EMBL/GenBank/DDBJ databases">
        <title>Genome-scale phylogeny and comparative genomics of the fungal order Sordariales.</title>
        <authorList>
            <consortium name="Lawrence Berkeley National Laboratory"/>
            <person name="Hensen N."/>
            <person name="Bonometti L."/>
            <person name="Westerberg I."/>
            <person name="Brannstrom I.O."/>
            <person name="Guillou S."/>
            <person name="Cros-Aarteil S."/>
            <person name="Calhoun S."/>
            <person name="Haridas S."/>
            <person name="Kuo A."/>
            <person name="Mondo S."/>
            <person name="Pangilinan J."/>
            <person name="Riley R."/>
            <person name="Labutti K."/>
            <person name="Andreopoulos B."/>
            <person name="Lipzen A."/>
            <person name="Chen C."/>
            <person name="Yanf M."/>
            <person name="Daum C."/>
            <person name="Ng V."/>
            <person name="Clum A."/>
            <person name="Steindorff A."/>
            <person name="Ohm R."/>
            <person name="Martin F."/>
            <person name="Silar P."/>
            <person name="Natvig D."/>
            <person name="Lalanne C."/>
            <person name="Gautier V."/>
            <person name="Ament-Velasquez S.L."/>
            <person name="Kruys A."/>
            <person name="Hutchinson M.I."/>
            <person name="Powell A.J."/>
            <person name="Barry K."/>
            <person name="Miller A.N."/>
            <person name="Grigoriev I.V."/>
            <person name="Debuchy R."/>
            <person name="Gladieux P."/>
            <person name="Thoren M.H."/>
            <person name="Johannesson H."/>
        </authorList>
    </citation>
    <scope>NUCLEOTIDE SEQUENCE</scope>
    <source>
        <strain evidence="6">SMH4607-1</strain>
    </source>
</reference>